<feature type="domain" description="Peptidase M48" evidence="8">
    <location>
        <begin position="125"/>
        <end position="207"/>
    </location>
</feature>
<dbReference type="Proteomes" id="UP000028864">
    <property type="component" value="Unassembled WGS sequence"/>
</dbReference>
<dbReference type="GO" id="GO:0004222">
    <property type="term" value="F:metalloendopeptidase activity"/>
    <property type="evidence" value="ECO:0007669"/>
    <property type="project" value="InterPro"/>
</dbReference>
<evidence type="ECO:0000313" key="10">
    <source>
        <dbReference type="Proteomes" id="UP000028864"/>
    </source>
</evidence>
<feature type="transmembrane region" description="Helical" evidence="7">
    <location>
        <begin position="37"/>
        <end position="62"/>
    </location>
</feature>
<accession>A0AAV2WFF0</accession>
<dbReference type="AlphaFoldDB" id="A0AAV2WFF0"/>
<proteinExistence type="inferred from homology"/>
<dbReference type="PANTHER" id="PTHR34978:SF3">
    <property type="entry name" value="SLR0241 PROTEIN"/>
    <property type="match status" value="1"/>
</dbReference>
<evidence type="ECO:0000256" key="5">
    <source>
        <dbReference type="ARBA" id="ARBA00023049"/>
    </source>
</evidence>
<keyword evidence="7" id="KW-0472">Membrane</keyword>
<sequence length="304" mass="31268">MTIAAYLLAYGAVVIWCAPALLGRLTGAGLNPRLGVAAWLTAIAVVVLAWSVSVLVIVSAAVSGLPGSATIVLCLEMIGVPERSLTPGVASLVLLIVAGVVISTMVGIRVARAVAGFRARSDEHAQAARIIGTPTDRQDVFVIDAERAAAYCVAGRPHAIVLTTAAVRTLDEVQLGAVLAHEQAHLTGRHHHLLMVLRALSHSLSRLPLFTRGVGAVAALLEMCADDTAARTHDRGALIAGMVKLAGPAPVGGLSVGAHAVHARVARLRDPAGPLTTGCHQILTVAVIAATVCAPVLINLLCQH</sequence>
<protein>
    <submittedName>
        <fullName evidence="9">Peptidase M48, Ste24p</fullName>
    </submittedName>
</protein>
<keyword evidence="7" id="KW-1133">Transmembrane helix</keyword>
<gene>
    <name evidence="9" type="ORF">BN1047_00813</name>
</gene>
<name>A0AAV2WFF0_MYCNE</name>
<evidence type="ECO:0000313" key="9">
    <source>
        <dbReference type="EMBL" id="CDQ42952.1"/>
    </source>
</evidence>
<evidence type="ECO:0000256" key="1">
    <source>
        <dbReference type="ARBA" id="ARBA00022670"/>
    </source>
</evidence>
<dbReference type="Pfam" id="PF01435">
    <property type="entry name" value="Peptidase_M48"/>
    <property type="match status" value="1"/>
</dbReference>
<keyword evidence="3 6" id="KW-0378">Hydrolase</keyword>
<evidence type="ECO:0000259" key="8">
    <source>
        <dbReference type="Pfam" id="PF01435"/>
    </source>
</evidence>
<dbReference type="InterPro" id="IPR001915">
    <property type="entry name" value="Peptidase_M48"/>
</dbReference>
<keyword evidence="2" id="KW-0479">Metal-binding</keyword>
<feature type="transmembrane region" description="Helical" evidence="7">
    <location>
        <begin position="6"/>
        <end position="25"/>
    </location>
</feature>
<keyword evidence="7" id="KW-0812">Transmembrane</keyword>
<keyword evidence="1 6" id="KW-0645">Protease</keyword>
<comment type="similarity">
    <text evidence="6">Belongs to the peptidase M48 family.</text>
</comment>
<dbReference type="InterPro" id="IPR052173">
    <property type="entry name" value="Beta-lactam_resp_regulator"/>
</dbReference>
<dbReference type="Gene3D" id="3.30.2010.10">
    <property type="entry name" value="Metalloproteases ('zincins'), catalytic domain"/>
    <property type="match status" value="1"/>
</dbReference>
<dbReference type="PANTHER" id="PTHR34978">
    <property type="entry name" value="POSSIBLE SENSOR-TRANSDUCER PROTEIN BLAR"/>
    <property type="match status" value="1"/>
</dbReference>
<dbReference type="GO" id="GO:0006508">
    <property type="term" value="P:proteolysis"/>
    <property type="evidence" value="ECO:0007669"/>
    <property type="project" value="UniProtKB-KW"/>
</dbReference>
<dbReference type="GO" id="GO:0046872">
    <property type="term" value="F:metal ion binding"/>
    <property type="evidence" value="ECO:0007669"/>
    <property type="project" value="UniProtKB-KW"/>
</dbReference>
<reference evidence="9" key="2">
    <citation type="submission" date="2015-09" db="EMBL/GenBank/DDBJ databases">
        <title>Draft genome sequence of Mycobacterium neoaurum DSM 44074.</title>
        <authorList>
            <person name="Croce O."/>
            <person name="Robert C."/>
            <person name="Raoult D."/>
            <person name="Drancourt M."/>
        </authorList>
    </citation>
    <scope>NUCLEOTIDE SEQUENCE</scope>
    <source>
        <strain evidence="9">DSM 44074</strain>
    </source>
</reference>
<reference evidence="9" key="1">
    <citation type="submission" date="2014-05" db="EMBL/GenBank/DDBJ databases">
        <authorList>
            <person name="Urmite Genomes"/>
        </authorList>
    </citation>
    <scope>NUCLEOTIDE SEQUENCE</scope>
    <source>
        <strain evidence="9">DSM 44074</strain>
    </source>
</reference>
<evidence type="ECO:0000256" key="3">
    <source>
        <dbReference type="ARBA" id="ARBA00022801"/>
    </source>
</evidence>
<keyword evidence="4 6" id="KW-0862">Zinc</keyword>
<evidence type="ECO:0000256" key="7">
    <source>
        <dbReference type="SAM" id="Phobius"/>
    </source>
</evidence>
<dbReference type="EMBL" id="LK021337">
    <property type="protein sequence ID" value="CDQ42952.1"/>
    <property type="molecule type" value="Genomic_DNA"/>
</dbReference>
<dbReference type="CDD" id="cd07326">
    <property type="entry name" value="M56_BlaR1_MecR1_like"/>
    <property type="match status" value="1"/>
</dbReference>
<organism evidence="9 10">
    <name type="scientific">Mycolicibacterium neoaurum</name>
    <name type="common">Mycobacterium neoaurum</name>
    <dbReference type="NCBI Taxonomy" id="1795"/>
    <lineage>
        <taxon>Bacteria</taxon>
        <taxon>Bacillati</taxon>
        <taxon>Actinomycetota</taxon>
        <taxon>Actinomycetes</taxon>
        <taxon>Mycobacteriales</taxon>
        <taxon>Mycobacteriaceae</taxon>
        <taxon>Mycolicibacterium</taxon>
    </lineage>
</organism>
<keyword evidence="5 6" id="KW-0482">Metalloprotease</keyword>
<comment type="cofactor">
    <cofactor evidence="6">
        <name>Zn(2+)</name>
        <dbReference type="ChEBI" id="CHEBI:29105"/>
    </cofactor>
    <text evidence="6">Binds 1 zinc ion per subunit.</text>
</comment>
<feature type="transmembrane region" description="Helical" evidence="7">
    <location>
        <begin position="89"/>
        <end position="111"/>
    </location>
</feature>
<evidence type="ECO:0000256" key="2">
    <source>
        <dbReference type="ARBA" id="ARBA00022723"/>
    </source>
</evidence>
<evidence type="ECO:0000256" key="6">
    <source>
        <dbReference type="RuleBase" id="RU003983"/>
    </source>
</evidence>
<dbReference type="RefSeq" id="WP_030135706.1">
    <property type="nucleotide sequence ID" value="NZ_CP074376.1"/>
</dbReference>
<evidence type="ECO:0000256" key="4">
    <source>
        <dbReference type="ARBA" id="ARBA00022833"/>
    </source>
</evidence>